<sequence>MTVRTSQEGLIFVMYGSTEEPENALSNLNGAMSSETLFSSPCCSRHSIWKLKYNLSFTIY</sequence>
<protein>
    <submittedName>
        <fullName evidence="1">Uncharacterized protein</fullName>
    </submittedName>
</protein>
<dbReference type="EMBL" id="EU957484">
    <property type="protein sequence ID" value="ACG29602.1"/>
    <property type="molecule type" value="mRNA"/>
</dbReference>
<evidence type="ECO:0000313" key="1">
    <source>
        <dbReference type="EMBL" id="ACG29602.1"/>
    </source>
</evidence>
<dbReference type="AlphaFoldDB" id="B6SXL9"/>
<proteinExistence type="evidence at transcript level"/>
<accession>B6SXL9</accession>
<organism evidence="1">
    <name type="scientific">Zea mays</name>
    <name type="common">Maize</name>
    <dbReference type="NCBI Taxonomy" id="4577"/>
    <lineage>
        <taxon>Eukaryota</taxon>
        <taxon>Viridiplantae</taxon>
        <taxon>Streptophyta</taxon>
        <taxon>Embryophyta</taxon>
        <taxon>Tracheophyta</taxon>
        <taxon>Spermatophyta</taxon>
        <taxon>Magnoliopsida</taxon>
        <taxon>Liliopsida</taxon>
        <taxon>Poales</taxon>
        <taxon>Poaceae</taxon>
        <taxon>PACMAD clade</taxon>
        <taxon>Panicoideae</taxon>
        <taxon>Andropogonodae</taxon>
        <taxon>Andropogoneae</taxon>
        <taxon>Tripsacinae</taxon>
        <taxon>Zea</taxon>
    </lineage>
</organism>
<reference evidence="1" key="1">
    <citation type="journal article" date="2009" name="Plant Mol. Biol.">
        <title>Insights into corn genes derived from large-scale cDNA sequencing.</title>
        <authorList>
            <person name="Alexandrov N.N."/>
            <person name="Brover V.V."/>
            <person name="Freidin S."/>
            <person name="Troukhan M.E."/>
            <person name="Tatarinova T.V."/>
            <person name="Zhang H."/>
            <person name="Swaller T.J."/>
            <person name="Lu Y.P."/>
            <person name="Bouck J."/>
            <person name="Flavell R.B."/>
            <person name="Feldmann K.A."/>
        </authorList>
    </citation>
    <scope>NUCLEOTIDE SEQUENCE</scope>
</reference>
<name>B6SXL9_MAIZE</name>